<dbReference type="PANTHER" id="PTHR23272">
    <property type="entry name" value="BED FINGER-RELATED"/>
    <property type="match status" value="1"/>
</dbReference>
<dbReference type="PANTHER" id="PTHR23272:SF21">
    <property type="entry name" value="BED ZINC FINGER AND HAT DIMERIZATION DOMAIN-CONTAINING PROTEIN"/>
    <property type="match status" value="1"/>
</dbReference>
<accession>A0A8H7CUS9</accession>
<keyword evidence="3" id="KW-1185">Reference proteome</keyword>
<dbReference type="SUPFAM" id="SSF53098">
    <property type="entry name" value="Ribonuclease H-like"/>
    <property type="match status" value="1"/>
</dbReference>
<protein>
    <submittedName>
        <fullName evidence="2">Transposase-like protein</fullName>
    </submittedName>
</protein>
<dbReference type="AlphaFoldDB" id="A0A8H7CUS9"/>
<evidence type="ECO:0000313" key="2">
    <source>
        <dbReference type="EMBL" id="KAF7349017.1"/>
    </source>
</evidence>
<dbReference type="Proteomes" id="UP000620124">
    <property type="component" value="Unassembled WGS sequence"/>
</dbReference>
<feature type="domain" description="HAT C-terminal dimerisation" evidence="1">
    <location>
        <begin position="158"/>
        <end position="238"/>
    </location>
</feature>
<dbReference type="InterPro" id="IPR008906">
    <property type="entry name" value="HATC_C_dom"/>
</dbReference>
<dbReference type="EMBL" id="JACAZI010000011">
    <property type="protein sequence ID" value="KAF7349017.1"/>
    <property type="molecule type" value="Genomic_DNA"/>
</dbReference>
<dbReference type="Pfam" id="PF05699">
    <property type="entry name" value="Dimer_Tnp_hAT"/>
    <property type="match status" value="1"/>
</dbReference>
<dbReference type="OrthoDB" id="1607513at2759"/>
<evidence type="ECO:0000259" key="1">
    <source>
        <dbReference type="Pfam" id="PF05699"/>
    </source>
</evidence>
<comment type="caution">
    <text evidence="2">The sequence shown here is derived from an EMBL/GenBank/DDBJ whole genome shotgun (WGS) entry which is preliminary data.</text>
</comment>
<sequence length="272" mass="30691">MSATKKPMLSQTHAIFRTLQSAVKSNICNLPVPINPTQGAAQKKLRDGLVQAHLKLSEYFSRFDTSPYYLWAALLDPRISYEGLKQDYESDPTLLQSLDDAKDELYTEYTTHYAKSPSLASPGDTAASTTGPTSPSKFDFLGRYKRSNVSPTSQLKRELDKYFEMTAEPEDMETCDILRWWKNRESTFPNLYKLARDIHCIPGSAVAVERVFSCGRDTIGIRRARLKAETIRTLMLVKARVKLDRQRAVAQAQRVLKRATTDIIDLAGSDSD</sequence>
<reference evidence="2" key="1">
    <citation type="submission" date="2020-05" db="EMBL/GenBank/DDBJ databases">
        <title>Mycena genomes resolve the evolution of fungal bioluminescence.</title>
        <authorList>
            <person name="Tsai I.J."/>
        </authorList>
    </citation>
    <scope>NUCLEOTIDE SEQUENCE</scope>
    <source>
        <strain evidence="2">CCC161011</strain>
    </source>
</reference>
<gene>
    <name evidence="2" type="ORF">MVEN_01422900</name>
</gene>
<evidence type="ECO:0000313" key="3">
    <source>
        <dbReference type="Proteomes" id="UP000620124"/>
    </source>
</evidence>
<name>A0A8H7CUS9_9AGAR</name>
<dbReference type="GO" id="GO:0046983">
    <property type="term" value="F:protein dimerization activity"/>
    <property type="evidence" value="ECO:0007669"/>
    <property type="project" value="InterPro"/>
</dbReference>
<organism evidence="2 3">
    <name type="scientific">Mycena venus</name>
    <dbReference type="NCBI Taxonomy" id="2733690"/>
    <lineage>
        <taxon>Eukaryota</taxon>
        <taxon>Fungi</taxon>
        <taxon>Dikarya</taxon>
        <taxon>Basidiomycota</taxon>
        <taxon>Agaricomycotina</taxon>
        <taxon>Agaricomycetes</taxon>
        <taxon>Agaricomycetidae</taxon>
        <taxon>Agaricales</taxon>
        <taxon>Marasmiineae</taxon>
        <taxon>Mycenaceae</taxon>
        <taxon>Mycena</taxon>
    </lineage>
</organism>
<dbReference type="InterPro" id="IPR012337">
    <property type="entry name" value="RNaseH-like_sf"/>
</dbReference>
<proteinExistence type="predicted"/>